<evidence type="ECO:0000313" key="1">
    <source>
        <dbReference type="EMBL" id="PPK83163.1"/>
    </source>
</evidence>
<name>A0A2S6HYD1_9FIRM</name>
<evidence type="ECO:0008006" key="3">
    <source>
        <dbReference type="Google" id="ProtNLM"/>
    </source>
</evidence>
<dbReference type="EMBL" id="PTJA01000001">
    <property type="protein sequence ID" value="PPK83163.1"/>
    <property type="molecule type" value="Genomic_DNA"/>
</dbReference>
<dbReference type="RefSeq" id="WP_104433701.1">
    <property type="nucleotide sequence ID" value="NZ_PTJA01000001.1"/>
</dbReference>
<comment type="caution">
    <text evidence="1">The sequence shown here is derived from an EMBL/GenBank/DDBJ whole genome shotgun (WGS) entry which is preliminary data.</text>
</comment>
<dbReference type="AlphaFoldDB" id="A0A2S6HYD1"/>
<keyword evidence="2" id="KW-1185">Reference proteome</keyword>
<gene>
    <name evidence="1" type="ORF">BXY41_101226</name>
</gene>
<reference evidence="1 2" key="1">
    <citation type="submission" date="2018-02" db="EMBL/GenBank/DDBJ databases">
        <title>Genomic Encyclopedia of Archaeal and Bacterial Type Strains, Phase II (KMG-II): from individual species to whole genera.</title>
        <authorList>
            <person name="Goeker M."/>
        </authorList>
    </citation>
    <scope>NUCLEOTIDE SEQUENCE [LARGE SCALE GENOMIC DNA]</scope>
    <source>
        <strain evidence="1 2">DSM 3808</strain>
    </source>
</reference>
<proteinExistence type="predicted"/>
<protein>
    <recommendedName>
        <fullName evidence="3">DUF1565 domain-containing protein</fullName>
    </recommendedName>
</protein>
<dbReference type="SUPFAM" id="SSF51126">
    <property type="entry name" value="Pectin lyase-like"/>
    <property type="match status" value="1"/>
</dbReference>
<dbReference type="InterPro" id="IPR011050">
    <property type="entry name" value="Pectin_lyase_fold/virulence"/>
</dbReference>
<dbReference type="Gene3D" id="3.30.1910.20">
    <property type="entry name" value="asparaginyl-tRNA synthetase, N-terminal domain"/>
    <property type="match status" value="1"/>
</dbReference>
<organism evidence="1 2">
    <name type="scientific">Lacrimispora xylanisolvens</name>
    <dbReference type="NCBI Taxonomy" id="384636"/>
    <lineage>
        <taxon>Bacteria</taxon>
        <taxon>Bacillati</taxon>
        <taxon>Bacillota</taxon>
        <taxon>Clostridia</taxon>
        <taxon>Lachnospirales</taxon>
        <taxon>Lachnospiraceae</taxon>
        <taxon>Lacrimispora</taxon>
    </lineage>
</organism>
<accession>A0A2S6HYD1</accession>
<sequence>MGQYNKAVLTTAGEKLIARALAGEIKLNITKAKTSDFAYPENADLKRLTDMQGVRQTVCDPETVVFNETIIQTRVLFSNEDIASTYYIHNIGLYAMDGTHEVLFSIVTAEMPDEMPQYNGVASTSYIYNIQNVVQDAAQLNISLNPSGTATIQDVLERVDATSGDISETVIETLETVEDKYPVPAAGESVKRFFGKIITFMKNIKPLTGDINIYVSANTGSDITGDGNQDRPYFSITKALEMAPKDLNGYKATIFISGGTYNEDLTISGFGTSGYLMFSLSGNVTIGHVLVRGSLLTIGSSVTETSRTFTMNSLTITDGSNFNAWSNVYISTVSKQSLDTIGNNYSIAISRNSSAYVSGITTLGGNNGTAIRIHTMSKAYFYSISGSGFNIGIAVETNSQLSSWSNNILATTPIYHDAGGMIIHPNGTQIAGIFTSGLSCTWGTLSGGYIRNGNAIGTAMITIALTVTITTALSAGTQYFISGFPQVAGTSTIAVSVHDKLDVYYCFLYHDGRIELSLINPLSAGSFLVFNCTYMTTS</sequence>
<dbReference type="Proteomes" id="UP000237749">
    <property type="component" value="Unassembled WGS sequence"/>
</dbReference>
<dbReference type="OrthoDB" id="786003at2"/>
<evidence type="ECO:0000313" key="2">
    <source>
        <dbReference type="Proteomes" id="UP000237749"/>
    </source>
</evidence>